<proteinExistence type="predicted"/>
<protein>
    <submittedName>
        <fullName evidence="2">Uncharacterized protein</fullName>
    </submittedName>
</protein>
<reference evidence="2" key="2">
    <citation type="journal article" date="2015" name="Fish Shellfish Immunol.">
        <title>Early steps in the European eel (Anguilla anguilla)-Vibrio vulnificus interaction in the gills: Role of the RtxA13 toxin.</title>
        <authorList>
            <person name="Callol A."/>
            <person name="Pajuelo D."/>
            <person name="Ebbesson L."/>
            <person name="Teles M."/>
            <person name="MacKenzie S."/>
            <person name="Amaro C."/>
        </authorList>
    </citation>
    <scope>NUCLEOTIDE SEQUENCE</scope>
</reference>
<evidence type="ECO:0000313" key="2">
    <source>
        <dbReference type="EMBL" id="JAH90924.1"/>
    </source>
</evidence>
<dbReference type="AlphaFoldDB" id="A0A0E9WKK4"/>
<sequence>MNAPILYDVFEPCFYSLSSNIPSYMNFGIVTTCTLLLYKRLKHRHFYIVKQHIFTSE</sequence>
<keyword evidence="1" id="KW-1133">Transmembrane helix</keyword>
<name>A0A0E9WKK4_ANGAN</name>
<accession>A0A0E9WKK4</accession>
<keyword evidence="1" id="KW-0812">Transmembrane</keyword>
<organism evidence="2">
    <name type="scientific">Anguilla anguilla</name>
    <name type="common">European freshwater eel</name>
    <name type="synonym">Muraena anguilla</name>
    <dbReference type="NCBI Taxonomy" id="7936"/>
    <lineage>
        <taxon>Eukaryota</taxon>
        <taxon>Metazoa</taxon>
        <taxon>Chordata</taxon>
        <taxon>Craniata</taxon>
        <taxon>Vertebrata</taxon>
        <taxon>Euteleostomi</taxon>
        <taxon>Actinopterygii</taxon>
        <taxon>Neopterygii</taxon>
        <taxon>Teleostei</taxon>
        <taxon>Anguilliformes</taxon>
        <taxon>Anguillidae</taxon>
        <taxon>Anguilla</taxon>
    </lineage>
</organism>
<keyword evidence="1" id="KW-0472">Membrane</keyword>
<feature type="transmembrane region" description="Helical" evidence="1">
    <location>
        <begin position="21"/>
        <end position="38"/>
    </location>
</feature>
<dbReference type="EMBL" id="GBXM01017653">
    <property type="protein sequence ID" value="JAH90924.1"/>
    <property type="molecule type" value="Transcribed_RNA"/>
</dbReference>
<evidence type="ECO:0000256" key="1">
    <source>
        <dbReference type="SAM" id="Phobius"/>
    </source>
</evidence>
<reference evidence="2" key="1">
    <citation type="submission" date="2014-11" db="EMBL/GenBank/DDBJ databases">
        <authorList>
            <person name="Amaro Gonzalez C."/>
        </authorList>
    </citation>
    <scope>NUCLEOTIDE SEQUENCE</scope>
</reference>